<evidence type="ECO:0000256" key="6">
    <source>
        <dbReference type="ARBA" id="ARBA00023145"/>
    </source>
</evidence>
<dbReference type="UniPathway" id="UPA00558">
    <property type="reaction ID" value="UER00616"/>
</dbReference>
<proteinExistence type="inferred from homology"/>
<evidence type="ECO:0000256" key="11">
    <source>
        <dbReference type="HAMAP-Rule" id="MF_00664"/>
    </source>
</evidence>
<evidence type="ECO:0000256" key="1">
    <source>
        <dbReference type="ARBA" id="ARBA00022475"/>
    </source>
</evidence>
<evidence type="ECO:0000256" key="8">
    <source>
        <dbReference type="ARBA" id="ARBA00023239"/>
    </source>
</evidence>
<feature type="transmembrane region" description="Helical" evidence="12">
    <location>
        <begin position="7"/>
        <end position="26"/>
    </location>
</feature>
<dbReference type="Pfam" id="PF02666">
    <property type="entry name" value="PS_Dcarbxylase"/>
    <property type="match status" value="1"/>
</dbReference>
<dbReference type="PANTHER" id="PTHR35809">
    <property type="entry name" value="ARCHAETIDYLSERINE DECARBOXYLASE PROENZYME-RELATED"/>
    <property type="match status" value="1"/>
</dbReference>
<comment type="PTM">
    <text evidence="11">Is synthesized initially as an inactive proenzyme. Formation of the active enzyme involves a self-maturation process in which the active site pyruvoyl group is generated from an internal serine residue via an autocatalytic post-translational modification. Two non-identical subunits are generated from the proenzyme in this reaction, and the pyruvate is formed at the N-terminus of the alpha chain, which is derived from the carboxyl end of the proenzyme. The post-translation cleavage follows an unusual pathway, termed non-hydrolytic serinolysis, in which the side chain hydroxyl group of the serine supplies its oxygen atom to form the C-terminus of the beta chain, while the remainder of the serine residue undergoes an oxidative deamination to produce ammonia and the pyruvoyl prosthetic group on the alpha chain.</text>
</comment>
<sequence length="215" mass="24474">MIAREGVPIILWTGVIFLIFVILTFIFRNMALWILTGILFTVFVFHFFFFRDPERSFEGPETAIVSPADGKVILIEDVEEPIYIKGPAKKISIFMSIFNCHVNRIPVTGTVEFLKHKSGKFLNAMNHRTGEENEQQMIGISTKYGEIFFKQIAGLIARRIVCKLEPGQKVQRSQRFGMIKYGSRLDVFLPANVTIKVQLNQKTVAGETIIGEFNP</sequence>
<protein>
    <recommendedName>
        <fullName evidence="11">Phosphatidylserine decarboxylase proenzyme</fullName>
        <ecNumber evidence="11">4.1.1.65</ecNumber>
    </recommendedName>
    <component>
        <recommendedName>
            <fullName evidence="11">Phosphatidylserine decarboxylase alpha chain</fullName>
        </recommendedName>
    </component>
    <component>
        <recommendedName>
            <fullName evidence="11">Phosphatidylserine decarboxylase beta chain</fullName>
        </recommendedName>
    </component>
</protein>
<feature type="modified residue" description="Pyruvic acid (Ser); by autocatalysis" evidence="11">
    <location>
        <position position="183"/>
    </location>
</feature>
<keyword evidence="9 11" id="KW-1208">Phospholipid metabolism</keyword>
<dbReference type="PANTHER" id="PTHR35809:SF1">
    <property type="entry name" value="ARCHAETIDYLSERINE DECARBOXYLASE PROENZYME-RELATED"/>
    <property type="match status" value="1"/>
</dbReference>
<comment type="pathway">
    <text evidence="11">Phospholipid metabolism; phosphatidylethanolamine biosynthesis; phosphatidylethanolamine from CDP-diacylglycerol: step 2/2.</text>
</comment>
<gene>
    <name evidence="11" type="primary">psd</name>
    <name evidence="13" type="ORF">ENL21_02935</name>
</gene>
<evidence type="ECO:0000256" key="3">
    <source>
        <dbReference type="ARBA" id="ARBA00022793"/>
    </source>
</evidence>
<feature type="site" description="Cleavage (non-hydrolytic); by autocatalysis" evidence="11">
    <location>
        <begin position="182"/>
        <end position="183"/>
    </location>
</feature>
<evidence type="ECO:0000256" key="12">
    <source>
        <dbReference type="SAM" id="Phobius"/>
    </source>
</evidence>
<comment type="function">
    <text evidence="11">Catalyzes the formation of phosphatidylethanolamine (PtdEtn) from phosphatidylserine (PtdSer).</text>
</comment>
<dbReference type="InterPro" id="IPR033175">
    <property type="entry name" value="PSD-A"/>
</dbReference>
<dbReference type="GO" id="GO:0005886">
    <property type="term" value="C:plasma membrane"/>
    <property type="evidence" value="ECO:0007669"/>
    <property type="project" value="UniProtKB-SubCell"/>
</dbReference>
<keyword evidence="12" id="KW-1133">Transmembrane helix</keyword>
<dbReference type="EC" id="4.1.1.65" evidence="11"/>
<evidence type="ECO:0000256" key="9">
    <source>
        <dbReference type="ARBA" id="ARBA00023264"/>
    </source>
</evidence>
<feature type="chain" id="PRO_5031661968" description="Phosphatidylserine decarboxylase beta chain" evidence="11">
    <location>
        <begin position="1"/>
        <end position="182"/>
    </location>
</feature>
<feature type="active site" description="Schiff-base intermediate with substrate; via pyruvic acid" evidence="11">
    <location>
        <position position="183"/>
    </location>
</feature>
<keyword evidence="8 11" id="KW-0456">Lyase</keyword>
<evidence type="ECO:0000256" key="4">
    <source>
        <dbReference type="ARBA" id="ARBA00023098"/>
    </source>
</evidence>
<dbReference type="GO" id="GO:0006646">
    <property type="term" value="P:phosphatidylethanolamine biosynthetic process"/>
    <property type="evidence" value="ECO:0007669"/>
    <property type="project" value="UniProtKB-UniRule"/>
</dbReference>
<feature type="chain" id="PRO_5031661967" description="Phosphatidylserine decarboxylase alpha chain" evidence="11">
    <location>
        <begin position="183"/>
        <end position="215"/>
    </location>
</feature>
<evidence type="ECO:0000313" key="13">
    <source>
        <dbReference type="EMBL" id="HHE54711.1"/>
    </source>
</evidence>
<keyword evidence="2 11" id="KW-0444">Lipid biosynthesis</keyword>
<comment type="cofactor">
    <cofactor evidence="11">
        <name>pyruvate</name>
        <dbReference type="ChEBI" id="CHEBI:15361"/>
    </cofactor>
    <text evidence="11">Binds 1 pyruvoyl group covalently per subunit.</text>
</comment>
<keyword evidence="7 11" id="KW-0594">Phospholipid biosynthesis</keyword>
<keyword evidence="5 11" id="KW-0472">Membrane</keyword>
<keyword evidence="6 11" id="KW-0865">Zymogen</keyword>
<evidence type="ECO:0000256" key="7">
    <source>
        <dbReference type="ARBA" id="ARBA00023209"/>
    </source>
</evidence>
<dbReference type="NCBIfam" id="NF003678">
    <property type="entry name" value="PRK05305.1-2"/>
    <property type="match status" value="1"/>
</dbReference>
<organism evidence="13">
    <name type="scientific">Caldithrix abyssi</name>
    <dbReference type="NCBI Taxonomy" id="187145"/>
    <lineage>
        <taxon>Bacteria</taxon>
        <taxon>Pseudomonadati</taxon>
        <taxon>Calditrichota</taxon>
        <taxon>Calditrichia</taxon>
        <taxon>Calditrichales</taxon>
        <taxon>Calditrichaceae</taxon>
        <taxon>Caldithrix</taxon>
    </lineage>
</organism>
<dbReference type="NCBIfam" id="NF003685">
    <property type="entry name" value="PRK05305.2-5"/>
    <property type="match status" value="1"/>
</dbReference>
<comment type="catalytic activity">
    <reaction evidence="11">
        <text>a 1,2-diacyl-sn-glycero-3-phospho-L-serine + H(+) = a 1,2-diacyl-sn-glycero-3-phosphoethanolamine + CO2</text>
        <dbReference type="Rhea" id="RHEA:20828"/>
        <dbReference type="ChEBI" id="CHEBI:15378"/>
        <dbReference type="ChEBI" id="CHEBI:16526"/>
        <dbReference type="ChEBI" id="CHEBI:57262"/>
        <dbReference type="ChEBI" id="CHEBI:64612"/>
        <dbReference type="EC" id="4.1.1.65"/>
    </reaction>
</comment>
<dbReference type="Proteomes" id="UP000886111">
    <property type="component" value="Unassembled WGS sequence"/>
</dbReference>
<feature type="transmembrane region" description="Helical" evidence="12">
    <location>
        <begin position="32"/>
        <end position="50"/>
    </location>
</feature>
<comment type="similarity">
    <text evidence="11">Belongs to the phosphatidylserine decarboxylase family. PSD-A subfamily.</text>
</comment>
<dbReference type="GO" id="GO:0004609">
    <property type="term" value="F:phosphatidylserine decarboxylase activity"/>
    <property type="evidence" value="ECO:0007669"/>
    <property type="project" value="UniProtKB-UniRule"/>
</dbReference>
<comment type="subcellular location">
    <subcellularLocation>
        <location evidence="11">Cell membrane</location>
        <topology evidence="11">Peripheral membrane protein</topology>
    </subcellularLocation>
</comment>
<evidence type="ECO:0000256" key="5">
    <source>
        <dbReference type="ARBA" id="ARBA00023136"/>
    </source>
</evidence>
<dbReference type="AlphaFoldDB" id="A0A7V5H2M6"/>
<dbReference type="InterPro" id="IPR003817">
    <property type="entry name" value="PS_Dcarbxylase"/>
</dbReference>
<keyword evidence="1 11" id="KW-1003">Cell membrane</keyword>
<evidence type="ECO:0000256" key="10">
    <source>
        <dbReference type="ARBA" id="ARBA00023317"/>
    </source>
</evidence>
<comment type="caution">
    <text evidence="13">The sequence shown here is derived from an EMBL/GenBank/DDBJ whole genome shotgun (WGS) entry which is preliminary data.</text>
</comment>
<dbReference type="HAMAP" id="MF_00664">
    <property type="entry name" value="PS_decarb_PSD_A"/>
    <property type="match status" value="1"/>
</dbReference>
<comment type="subunit">
    <text evidence="11">Heterodimer of a large membrane-associated beta subunit and a small pyruvoyl-containing alpha subunit.</text>
</comment>
<keyword evidence="10 11" id="KW-0670">Pyruvate</keyword>
<accession>A0A7V5H2M6</accession>
<evidence type="ECO:0000256" key="2">
    <source>
        <dbReference type="ARBA" id="ARBA00022516"/>
    </source>
</evidence>
<keyword evidence="12" id="KW-0812">Transmembrane</keyword>
<dbReference type="EMBL" id="DRTD01000211">
    <property type="protein sequence ID" value="HHE54711.1"/>
    <property type="molecule type" value="Genomic_DNA"/>
</dbReference>
<reference evidence="13" key="1">
    <citation type="journal article" date="2020" name="mSystems">
        <title>Genome- and Community-Level Interaction Insights into Carbon Utilization and Element Cycling Functions of Hydrothermarchaeota in Hydrothermal Sediment.</title>
        <authorList>
            <person name="Zhou Z."/>
            <person name="Liu Y."/>
            <person name="Xu W."/>
            <person name="Pan J."/>
            <person name="Luo Z.H."/>
            <person name="Li M."/>
        </authorList>
    </citation>
    <scope>NUCLEOTIDE SEQUENCE [LARGE SCALE GENOMIC DNA]</scope>
    <source>
        <strain evidence="13">HyVt-76</strain>
    </source>
</reference>
<keyword evidence="3 11" id="KW-0210">Decarboxylase</keyword>
<name>A0A7V5H2M6_CALAY</name>
<keyword evidence="4 11" id="KW-0443">Lipid metabolism</keyword>